<dbReference type="GeneID" id="90532517"/>
<dbReference type="Gene3D" id="1.10.10.60">
    <property type="entry name" value="Homeodomain-like"/>
    <property type="match status" value="2"/>
</dbReference>
<evidence type="ECO:0000256" key="2">
    <source>
        <dbReference type="ARBA" id="ARBA00023125"/>
    </source>
</evidence>
<comment type="caution">
    <text evidence="6">The sequence shown here is derived from an EMBL/GenBank/DDBJ whole genome shotgun (WGS) entry which is preliminary data.</text>
</comment>
<evidence type="ECO:0000313" key="6">
    <source>
        <dbReference type="EMBL" id="MCQ4840514.1"/>
    </source>
</evidence>
<dbReference type="InterPro" id="IPR009057">
    <property type="entry name" value="Homeodomain-like_sf"/>
</dbReference>
<sequence>MFDINEHIFEDISTENSIVNEIYYHGRLIYSSNPDPDIRLEKMQLLSEKSETTGMEYRRYIPTGVLLDKVKKVQRIFIYAVIAITIVGGILVYWVAVARYLPIKRLSALAKGAYPNLIPRSIGEFESIGFVIDRIKIGKEEDLLKSRISRLFYSIIYRQYEDLDVISEQCKQAGLFLEGKKWRAIILMLGGKQFVENADIAQICISILESDYEVYFLDYASQNYFTIILGRETDELPLLKNKLAAISGEINACFQREACLSVGGCYDTIDELAKSYNEAVLNSEREGPEGVSFYESQLKLEKRPAVYPKIELEVLRSSILGRDPERTSFFTNVLMRAVETNKYSNFEKISICHDIIHIYLDTAEELNIRENLIHEMRHTECCIQPSCTIGEYFYVIKGYEKNLLQAYSEDFRLDPLQESTELQGFIDAYPDISQLSVSFVAEHFGLSISNLSHRFKGQTGVNISNYIVAKRIEYSKRLLTETNMSLSEIAGKLSYCHTNSFMRVFKSVVGMTPGEYRRLFSTRMEGHR</sequence>
<evidence type="ECO:0000256" key="1">
    <source>
        <dbReference type="ARBA" id="ARBA00023015"/>
    </source>
</evidence>
<evidence type="ECO:0000313" key="7">
    <source>
        <dbReference type="Proteomes" id="UP001524473"/>
    </source>
</evidence>
<keyword evidence="4" id="KW-0472">Membrane</keyword>
<dbReference type="RefSeq" id="WP_187127711.1">
    <property type="nucleotide sequence ID" value="NZ_CABKVV010000013.1"/>
</dbReference>
<keyword evidence="7" id="KW-1185">Reference proteome</keyword>
<proteinExistence type="predicted"/>
<dbReference type="Pfam" id="PF12833">
    <property type="entry name" value="HTH_18"/>
    <property type="match status" value="1"/>
</dbReference>
<reference evidence="6 7" key="1">
    <citation type="submission" date="2022-06" db="EMBL/GenBank/DDBJ databases">
        <title>Isolation of gut microbiota from human fecal samples.</title>
        <authorList>
            <person name="Pamer E.G."/>
            <person name="Barat B."/>
            <person name="Waligurski E."/>
            <person name="Medina S."/>
            <person name="Paddock L."/>
            <person name="Mostad J."/>
        </authorList>
    </citation>
    <scope>NUCLEOTIDE SEQUENCE [LARGE SCALE GENOMIC DNA]</scope>
    <source>
        <strain evidence="6 7">DFI.9.73</strain>
    </source>
</reference>
<dbReference type="InterPro" id="IPR018060">
    <property type="entry name" value="HTH_AraC"/>
</dbReference>
<dbReference type="Proteomes" id="UP001524473">
    <property type="component" value="Unassembled WGS sequence"/>
</dbReference>
<dbReference type="EMBL" id="JANFZH010000025">
    <property type="protein sequence ID" value="MCQ4840514.1"/>
    <property type="molecule type" value="Genomic_DNA"/>
</dbReference>
<keyword evidence="1" id="KW-0805">Transcription regulation</keyword>
<organism evidence="6 7">
    <name type="scientific">Neglectibacter timonensis</name>
    <dbReference type="NCBI Taxonomy" id="1776382"/>
    <lineage>
        <taxon>Bacteria</taxon>
        <taxon>Bacillati</taxon>
        <taxon>Bacillota</taxon>
        <taxon>Clostridia</taxon>
        <taxon>Eubacteriales</taxon>
        <taxon>Oscillospiraceae</taxon>
        <taxon>Neglectibacter</taxon>
    </lineage>
</organism>
<protein>
    <submittedName>
        <fullName evidence="6">AraC family transcriptional regulator</fullName>
    </submittedName>
</protein>
<keyword evidence="2" id="KW-0238">DNA-binding</keyword>
<dbReference type="SMART" id="SM00342">
    <property type="entry name" value="HTH_ARAC"/>
    <property type="match status" value="1"/>
</dbReference>
<feature type="domain" description="HTH araC/xylS-type" evidence="5">
    <location>
        <begin position="420"/>
        <end position="519"/>
    </location>
</feature>
<dbReference type="PROSITE" id="PS01124">
    <property type="entry name" value="HTH_ARAC_FAMILY_2"/>
    <property type="match status" value="1"/>
</dbReference>
<gene>
    <name evidence="6" type="ORF">NE695_11385</name>
</gene>
<dbReference type="PANTHER" id="PTHR43280">
    <property type="entry name" value="ARAC-FAMILY TRANSCRIPTIONAL REGULATOR"/>
    <property type="match status" value="1"/>
</dbReference>
<keyword evidence="4" id="KW-0812">Transmembrane</keyword>
<feature type="transmembrane region" description="Helical" evidence="4">
    <location>
        <begin position="76"/>
        <end position="96"/>
    </location>
</feature>
<evidence type="ECO:0000256" key="3">
    <source>
        <dbReference type="ARBA" id="ARBA00023163"/>
    </source>
</evidence>
<keyword evidence="4" id="KW-1133">Transmembrane helix</keyword>
<dbReference type="SUPFAM" id="SSF46689">
    <property type="entry name" value="Homeodomain-like"/>
    <property type="match status" value="1"/>
</dbReference>
<evidence type="ECO:0000256" key="4">
    <source>
        <dbReference type="SAM" id="Phobius"/>
    </source>
</evidence>
<accession>A0ABT1S0T8</accession>
<dbReference type="PANTHER" id="PTHR43280:SF2">
    <property type="entry name" value="HTH-TYPE TRANSCRIPTIONAL REGULATOR EXSA"/>
    <property type="match status" value="1"/>
</dbReference>
<keyword evidence="3" id="KW-0804">Transcription</keyword>
<name>A0ABT1S0T8_9FIRM</name>
<evidence type="ECO:0000259" key="5">
    <source>
        <dbReference type="PROSITE" id="PS01124"/>
    </source>
</evidence>